<dbReference type="InterPro" id="IPR032378">
    <property type="entry name" value="ZC3H15/TMA46_C"/>
</dbReference>
<dbReference type="PROSITE" id="PS50103">
    <property type="entry name" value="ZF_C3H1"/>
    <property type="match status" value="2"/>
</dbReference>
<proteinExistence type="inferred from homology"/>
<dbReference type="InterPro" id="IPR032297">
    <property type="entry name" value="Torus"/>
</dbReference>
<evidence type="ECO:0000313" key="10">
    <source>
        <dbReference type="WBParaSite" id="PTRK_0001045600.1"/>
    </source>
</evidence>
<reference evidence="10" key="1">
    <citation type="submission" date="2017-02" db="UniProtKB">
        <authorList>
            <consortium name="WormBaseParasite"/>
        </authorList>
    </citation>
    <scope>IDENTIFICATION</scope>
</reference>
<dbReference type="PANTHER" id="PTHR12681">
    <property type="entry name" value="ZINC FINGER-CONTAINING PROTEIN P48ZNF"/>
    <property type="match status" value="1"/>
</dbReference>
<dbReference type="Pfam" id="PF16131">
    <property type="entry name" value="Torus"/>
    <property type="match status" value="1"/>
</dbReference>
<comment type="similarity">
    <text evidence="1">Belongs to the ZC3H15/TMA46 family.</text>
</comment>
<accession>A0A0N4ZPJ8</accession>
<dbReference type="GO" id="GO:0005829">
    <property type="term" value="C:cytosol"/>
    <property type="evidence" value="ECO:0007669"/>
    <property type="project" value="TreeGrafter"/>
</dbReference>
<keyword evidence="2 5" id="KW-0479">Metal-binding</keyword>
<evidence type="ECO:0000256" key="2">
    <source>
        <dbReference type="ARBA" id="ARBA00022723"/>
    </source>
</evidence>
<evidence type="ECO:0000256" key="1">
    <source>
        <dbReference type="ARBA" id="ARBA00010043"/>
    </source>
</evidence>
<protein>
    <submittedName>
        <fullName evidence="10">Zinc finger CCCH domain-containing protein 15 homolog</fullName>
    </submittedName>
</protein>
<evidence type="ECO:0000313" key="9">
    <source>
        <dbReference type="Proteomes" id="UP000038045"/>
    </source>
</evidence>
<dbReference type="GO" id="GO:0003729">
    <property type="term" value="F:mRNA binding"/>
    <property type="evidence" value="ECO:0007669"/>
    <property type="project" value="TreeGrafter"/>
</dbReference>
<dbReference type="PANTHER" id="PTHR12681:SF0">
    <property type="entry name" value="ZINC FINGER CCCH DOMAIN-CONTAINING PROTEIN 15"/>
    <property type="match status" value="1"/>
</dbReference>
<dbReference type="Pfam" id="PF16543">
    <property type="entry name" value="DFRP_C"/>
    <property type="match status" value="1"/>
</dbReference>
<dbReference type="AlphaFoldDB" id="A0A0N4ZPJ8"/>
<feature type="zinc finger region" description="C3H1-type" evidence="5">
    <location>
        <begin position="170"/>
        <end position="207"/>
    </location>
</feature>
<dbReference type="GO" id="GO:0002181">
    <property type="term" value="P:cytoplasmic translation"/>
    <property type="evidence" value="ECO:0007669"/>
    <property type="project" value="TreeGrafter"/>
</dbReference>
<dbReference type="InterPro" id="IPR036855">
    <property type="entry name" value="Znf_CCCH_sf"/>
</dbReference>
<feature type="zinc finger region" description="C3H1-type" evidence="5">
    <location>
        <begin position="94"/>
        <end position="121"/>
    </location>
</feature>
<feature type="compositionally biased region" description="Basic and acidic residues" evidence="7">
    <location>
        <begin position="348"/>
        <end position="359"/>
    </location>
</feature>
<evidence type="ECO:0000256" key="3">
    <source>
        <dbReference type="ARBA" id="ARBA00022771"/>
    </source>
</evidence>
<dbReference type="InterPro" id="IPR000571">
    <property type="entry name" value="Znf_CCCH"/>
</dbReference>
<feature type="domain" description="C3H1-type" evidence="8">
    <location>
        <begin position="170"/>
        <end position="207"/>
    </location>
</feature>
<feature type="region of interest" description="Disordered" evidence="7">
    <location>
        <begin position="347"/>
        <end position="385"/>
    </location>
</feature>
<dbReference type="STRING" id="131310.A0A0N4ZPJ8"/>
<evidence type="ECO:0000256" key="6">
    <source>
        <dbReference type="SAM" id="Coils"/>
    </source>
</evidence>
<keyword evidence="4 5" id="KW-0862">Zinc</keyword>
<evidence type="ECO:0000259" key="8">
    <source>
        <dbReference type="PROSITE" id="PS50103"/>
    </source>
</evidence>
<feature type="coiled-coil region" evidence="6">
    <location>
        <begin position="212"/>
        <end position="279"/>
    </location>
</feature>
<dbReference type="Gene3D" id="6.20.400.10">
    <property type="match status" value="1"/>
</dbReference>
<dbReference type="SUPFAM" id="SSF90229">
    <property type="entry name" value="CCCH zinc finger"/>
    <property type="match status" value="1"/>
</dbReference>
<keyword evidence="6" id="KW-0175">Coiled coil</keyword>
<feature type="region of interest" description="Disordered" evidence="7">
    <location>
        <begin position="1"/>
        <end position="22"/>
    </location>
</feature>
<name>A0A0N4ZPJ8_PARTI</name>
<evidence type="ECO:0000256" key="7">
    <source>
        <dbReference type="SAM" id="MobiDB-lite"/>
    </source>
</evidence>
<dbReference type="SMART" id="SM00356">
    <property type="entry name" value="ZnF_C3H1"/>
    <property type="match status" value="2"/>
</dbReference>
<organism evidence="9 10">
    <name type="scientific">Parastrongyloides trichosuri</name>
    <name type="common">Possum-specific nematode worm</name>
    <dbReference type="NCBI Taxonomy" id="131310"/>
    <lineage>
        <taxon>Eukaryota</taxon>
        <taxon>Metazoa</taxon>
        <taxon>Ecdysozoa</taxon>
        <taxon>Nematoda</taxon>
        <taxon>Chromadorea</taxon>
        <taxon>Rhabditida</taxon>
        <taxon>Tylenchina</taxon>
        <taxon>Panagrolaimomorpha</taxon>
        <taxon>Strongyloidoidea</taxon>
        <taxon>Strongyloididae</taxon>
        <taxon>Parastrongyloides</taxon>
    </lineage>
</organism>
<evidence type="ECO:0000256" key="5">
    <source>
        <dbReference type="PROSITE-ProRule" id="PRU00723"/>
    </source>
</evidence>
<sequence length="396" mass="45893">MPPKKAGGPSKKTENKKKEKVLEDKTFGLKNKKGSKMQKFVQQIEHQVKHGNVTKEKLLQEKLSKKKGVEDDLKDISKLIKPVLDTPKTGKDVDPKSILCAFFKQGMCTKGSKCKWSHDLNIQNKVVKKNVYFDSRDLKKDEETNENWDDNKLKEVAEKKHGDKDRRRPNQTDIICKYFLDAVENNKYGWFWECQNGESCIYRHALPEGYILKKDKKRLEELNKREEISLEELIEKERSALNSLSGKKVTLETFIEWKKARLREKKVKDDEEIKQKKKDARLGRYNTMTGKELFMFASASTTQDADDEDGVDVDYNKEVEEEENIEAFDIDDRTFLVLQSGQVLDEGLDIKNQGEKKDDDGDGLDVDEDLFNDDEDIPDISDDESNIKNKVENLKI</sequence>
<feature type="compositionally biased region" description="Acidic residues" evidence="7">
    <location>
        <begin position="360"/>
        <end position="384"/>
    </location>
</feature>
<dbReference type="Proteomes" id="UP000038045">
    <property type="component" value="Unplaced"/>
</dbReference>
<evidence type="ECO:0000256" key="4">
    <source>
        <dbReference type="ARBA" id="ARBA00022833"/>
    </source>
</evidence>
<keyword evidence="3 5" id="KW-0863">Zinc-finger</keyword>
<dbReference type="GO" id="GO:0008270">
    <property type="term" value="F:zinc ion binding"/>
    <property type="evidence" value="ECO:0007669"/>
    <property type="project" value="UniProtKB-KW"/>
</dbReference>
<feature type="compositionally biased region" description="Basic and acidic residues" evidence="7">
    <location>
        <begin position="11"/>
        <end position="22"/>
    </location>
</feature>
<dbReference type="WBParaSite" id="PTRK_0001045600.1">
    <property type="protein sequence ID" value="PTRK_0001045600.1"/>
    <property type="gene ID" value="PTRK_0001045600"/>
</dbReference>
<feature type="domain" description="C3H1-type" evidence="8">
    <location>
        <begin position="94"/>
        <end position="121"/>
    </location>
</feature>
<keyword evidence="9" id="KW-1185">Reference proteome</keyword>
<dbReference type="Gene3D" id="4.10.1000.10">
    <property type="entry name" value="Zinc finger, CCCH-type"/>
    <property type="match status" value="1"/>
</dbReference>